<gene>
    <name evidence="1" type="ORF">GJU41_08770</name>
</gene>
<organism evidence="1 2">
    <name type="scientific">Metabacillus idriensis</name>
    <dbReference type="NCBI Taxonomy" id="324768"/>
    <lineage>
        <taxon>Bacteria</taxon>
        <taxon>Bacillati</taxon>
        <taxon>Bacillota</taxon>
        <taxon>Bacilli</taxon>
        <taxon>Bacillales</taxon>
        <taxon>Bacillaceae</taxon>
        <taxon>Metabacillus</taxon>
    </lineage>
</organism>
<evidence type="ECO:0000313" key="2">
    <source>
        <dbReference type="Proteomes" id="UP000441585"/>
    </source>
</evidence>
<evidence type="ECO:0000313" key="1">
    <source>
        <dbReference type="EMBL" id="MRX54063.1"/>
    </source>
</evidence>
<sequence length="92" mass="10426">MKKIIQLGLFCMLIFTGGCGMSKEKENGKTDASTMPETEAIIDEFTREFMASSKEVEEGYYTFQSKTKGYTMLFPENAKISSGDYEQIENSY</sequence>
<dbReference type="Proteomes" id="UP000441585">
    <property type="component" value="Unassembled WGS sequence"/>
</dbReference>
<dbReference type="RefSeq" id="WP_154318378.1">
    <property type="nucleotide sequence ID" value="NZ_CAJGAA010000002.1"/>
</dbReference>
<keyword evidence="2" id="KW-1185">Reference proteome</keyword>
<name>A0A6I2ME62_9BACI</name>
<reference evidence="1 2" key="1">
    <citation type="submission" date="2019-11" db="EMBL/GenBank/DDBJ databases">
        <title>Bacillus idriensis genome.</title>
        <authorList>
            <person name="Konopka E.N."/>
            <person name="Newman J.D."/>
        </authorList>
    </citation>
    <scope>NUCLEOTIDE SEQUENCE [LARGE SCALE GENOMIC DNA]</scope>
    <source>
        <strain evidence="1 2">DSM 19097</strain>
    </source>
</reference>
<proteinExistence type="predicted"/>
<dbReference type="EMBL" id="WKKF01000002">
    <property type="protein sequence ID" value="MRX54063.1"/>
    <property type="molecule type" value="Genomic_DNA"/>
</dbReference>
<protein>
    <submittedName>
        <fullName evidence="1">Uncharacterized protein</fullName>
    </submittedName>
</protein>
<comment type="caution">
    <text evidence="1">The sequence shown here is derived from an EMBL/GenBank/DDBJ whole genome shotgun (WGS) entry which is preliminary data.</text>
</comment>
<accession>A0A6I2ME62</accession>
<dbReference type="AlphaFoldDB" id="A0A6I2ME62"/>
<dbReference type="PROSITE" id="PS51257">
    <property type="entry name" value="PROKAR_LIPOPROTEIN"/>
    <property type="match status" value="1"/>
</dbReference>